<reference evidence="2 3" key="1">
    <citation type="journal article" date="2020" name="Front. Plant Sci.">
        <title>Isolation of Rhizosphere Bacteria That Improve Quality and Water Stress Tolerance in Greenhouse Ornamentals.</title>
        <authorList>
            <person name="Nordstedt N.P."/>
            <person name="Jones M.L."/>
        </authorList>
    </citation>
    <scope>NUCLEOTIDE SEQUENCE [LARGE SCALE GENOMIC DNA]</scope>
    <source>
        <strain evidence="2 3">C2F7</strain>
    </source>
</reference>
<accession>A0AAJ3KWF4</accession>
<dbReference type="PANTHER" id="PTHR32305">
    <property type="match status" value="1"/>
</dbReference>
<protein>
    <submittedName>
        <fullName evidence="2">RHS repeat protein</fullName>
    </submittedName>
</protein>
<dbReference type="PANTHER" id="PTHR32305:SF15">
    <property type="entry name" value="PROTEIN RHSA-RELATED"/>
    <property type="match status" value="1"/>
</dbReference>
<gene>
    <name evidence="2" type="ORF">HNO85_10385</name>
</gene>
<dbReference type="Gene3D" id="2.180.10.10">
    <property type="entry name" value="RHS repeat-associated core"/>
    <property type="match status" value="1"/>
</dbReference>
<dbReference type="NCBIfam" id="TIGR03696">
    <property type="entry name" value="Rhs_assc_core"/>
    <property type="match status" value="1"/>
</dbReference>
<feature type="region of interest" description="Disordered" evidence="1">
    <location>
        <begin position="1"/>
        <end position="28"/>
    </location>
</feature>
<dbReference type="AlphaFoldDB" id="A0AAJ3KWF4"/>
<feature type="region of interest" description="Disordered" evidence="1">
    <location>
        <begin position="931"/>
        <end position="974"/>
    </location>
</feature>
<name>A0AAJ3KWF4_9PSED</name>
<comment type="caution">
    <text evidence="2">The sequence shown here is derived from an EMBL/GenBank/DDBJ whole genome shotgun (WGS) entry which is preliminary data.</text>
</comment>
<evidence type="ECO:0000313" key="3">
    <source>
        <dbReference type="Proteomes" id="UP000562723"/>
    </source>
</evidence>
<dbReference type="RefSeq" id="WP_175360147.1">
    <property type="nucleotide sequence ID" value="NZ_JABFMS010000013.1"/>
</dbReference>
<organism evidence="2 3">
    <name type="scientific">Pseudomonas brassicacearum</name>
    <dbReference type="NCBI Taxonomy" id="930166"/>
    <lineage>
        <taxon>Bacteria</taxon>
        <taxon>Pseudomonadati</taxon>
        <taxon>Pseudomonadota</taxon>
        <taxon>Gammaproteobacteria</taxon>
        <taxon>Pseudomonadales</taxon>
        <taxon>Pseudomonadaceae</taxon>
        <taxon>Pseudomonas</taxon>
    </lineage>
</organism>
<dbReference type="InterPro" id="IPR006530">
    <property type="entry name" value="YD"/>
</dbReference>
<feature type="compositionally biased region" description="Basic and acidic residues" evidence="1">
    <location>
        <begin position="14"/>
        <end position="28"/>
    </location>
</feature>
<dbReference type="InterPro" id="IPR050708">
    <property type="entry name" value="T6SS_VgrG/RHS"/>
</dbReference>
<dbReference type="EMBL" id="JABFMS010000013">
    <property type="protein sequence ID" value="NUT81350.1"/>
    <property type="molecule type" value="Genomic_DNA"/>
</dbReference>
<proteinExistence type="predicted"/>
<dbReference type="Proteomes" id="UP000562723">
    <property type="component" value="Unassembled WGS sequence"/>
</dbReference>
<evidence type="ECO:0000313" key="2">
    <source>
        <dbReference type="EMBL" id="NUT81350.1"/>
    </source>
</evidence>
<dbReference type="NCBIfam" id="TIGR01643">
    <property type="entry name" value="YD_repeat_2x"/>
    <property type="match status" value="1"/>
</dbReference>
<feature type="compositionally biased region" description="Polar residues" evidence="1">
    <location>
        <begin position="947"/>
        <end position="964"/>
    </location>
</feature>
<dbReference type="InterPro" id="IPR022385">
    <property type="entry name" value="Rhs_assc_core"/>
</dbReference>
<evidence type="ECO:0000256" key="1">
    <source>
        <dbReference type="SAM" id="MobiDB-lite"/>
    </source>
</evidence>
<sequence length="974" mass="109178">MAGSEGRPSTSFTDRIEPLDHEYSSRRDQMTYSSTIHAATPVLSVIEPRGLPVRTVQYHRRLDNDPVAPRVNRQAYDTLGRLIAHWDPRLWALMEGGSAAPANQTSIHSLCGQVLADTNVDAGLRVSLLGDAGQILHRWDSRGTETRIEYDRSLRPVAVFEQGQGELERCVERLTYGEPEVHAHNLCGLLTRHDDPAGSQQVHEAGLKGGILLQSRRFLLQETLPDWPLEPSLRDAMLEPAPERAITQYHYDALGNVLTQTDARGHRQRFTYCVAGHLRRVWLQLAGQTEQVVLSMIGYNAFAQIEMEVAGNGVVSTADYCPLSGRLKRLFVRRDNGTQLLDLRYDHDPMGNILSIRDEALPVRYFNNQRIEPLSTYRYDTLYQLIEATGREIAIGRQGPALPELQPAPLDPNQLSQFTQTYCYDAGNNLTTLRHVGAHSYTREMQVDGLSNRSVPKEIDLASAFDANGNLQHLQPGQVLNWDLRNQLQRVTPVERLDAANDDEVYIYDGNHQRVRKIHRSQARTVAHRAEVRYLPGLELRTDTKNGESLQVISMSFGLGGVRMLHWDAGLPDGLSNDQLRYSVSDHLGSSNIELDHQSRLLSQEGYYPYGGTAWWAGRDAIEATYKTLRYSGKERDATGLYYYGFRYYAPWLSRWINPDPAGGIDGLNRFRMARNNPITLIDQDGFQPIYPVLSAFLGDIFDDPGYARKGSYLLAPGASADHAPIAIWDDRIYVGTAERHMGIRPDDEKGFPHFVGEITGQQITNASGHYIPPAGLGHLIPDGYTYVEQYAGSSASPIRLTMFSSPQNYVDKVTEFRQHNDKLDRAKGVMSFLKEHHLYDAASRVAHTQGNLRVTQLFRDSGIEIEDSVGETLSNLHDQIAPLERAILWGAKSKQNEAKLATIMSHIKTIDNIIKKDSTISSQPYSFIKADVESPPSTPRRAVGGSASQISRAQASPPRQASVFSRIRKAMRR</sequence>